<feature type="domain" description="Nephrocystin 3-like N-terminal" evidence="3">
    <location>
        <begin position="135"/>
        <end position="232"/>
    </location>
</feature>
<dbReference type="OrthoDB" id="4760524at2759"/>
<evidence type="ECO:0000256" key="2">
    <source>
        <dbReference type="SAM" id="MobiDB-lite"/>
    </source>
</evidence>
<dbReference type="Gene3D" id="3.40.50.300">
    <property type="entry name" value="P-loop containing nucleotide triphosphate hydrolases"/>
    <property type="match status" value="1"/>
</dbReference>
<comment type="caution">
    <text evidence="4">The sequence shown here is derived from an EMBL/GenBank/DDBJ whole genome shotgun (WGS) entry which is preliminary data.</text>
</comment>
<reference evidence="4 5" key="1">
    <citation type="journal article" date="2019" name="Nat. Ecol. Evol.">
        <title>Megaphylogeny resolves global patterns of mushroom evolution.</title>
        <authorList>
            <person name="Varga T."/>
            <person name="Krizsan K."/>
            <person name="Foldi C."/>
            <person name="Dima B."/>
            <person name="Sanchez-Garcia M."/>
            <person name="Sanchez-Ramirez S."/>
            <person name="Szollosi G.J."/>
            <person name="Szarkandi J.G."/>
            <person name="Papp V."/>
            <person name="Albert L."/>
            <person name="Andreopoulos W."/>
            <person name="Angelini C."/>
            <person name="Antonin V."/>
            <person name="Barry K.W."/>
            <person name="Bougher N.L."/>
            <person name="Buchanan P."/>
            <person name="Buyck B."/>
            <person name="Bense V."/>
            <person name="Catcheside P."/>
            <person name="Chovatia M."/>
            <person name="Cooper J."/>
            <person name="Damon W."/>
            <person name="Desjardin D."/>
            <person name="Finy P."/>
            <person name="Geml J."/>
            <person name="Haridas S."/>
            <person name="Hughes K."/>
            <person name="Justo A."/>
            <person name="Karasinski D."/>
            <person name="Kautmanova I."/>
            <person name="Kiss B."/>
            <person name="Kocsube S."/>
            <person name="Kotiranta H."/>
            <person name="LaButti K.M."/>
            <person name="Lechner B.E."/>
            <person name="Liimatainen K."/>
            <person name="Lipzen A."/>
            <person name="Lukacs Z."/>
            <person name="Mihaltcheva S."/>
            <person name="Morgado L.N."/>
            <person name="Niskanen T."/>
            <person name="Noordeloos M.E."/>
            <person name="Ohm R.A."/>
            <person name="Ortiz-Santana B."/>
            <person name="Ovrebo C."/>
            <person name="Racz N."/>
            <person name="Riley R."/>
            <person name="Savchenko A."/>
            <person name="Shiryaev A."/>
            <person name="Soop K."/>
            <person name="Spirin V."/>
            <person name="Szebenyi C."/>
            <person name="Tomsovsky M."/>
            <person name="Tulloss R.E."/>
            <person name="Uehling J."/>
            <person name="Grigoriev I.V."/>
            <person name="Vagvolgyi C."/>
            <person name="Papp T."/>
            <person name="Martin F.M."/>
            <person name="Miettinen O."/>
            <person name="Hibbett D.S."/>
            <person name="Nagy L.G."/>
        </authorList>
    </citation>
    <scope>NUCLEOTIDE SEQUENCE [LARGE SCALE GENOMIC DNA]</scope>
    <source>
        <strain evidence="4 5">FP101781</strain>
    </source>
</reference>
<name>A0A4Y7TIU4_COPMI</name>
<feature type="region of interest" description="Disordered" evidence="2">
    <location>
        <begin position="57"/>
        <end position="88"/>
    </location>
</feature>
<evidence type="ECO:0000313" key="5">
    <source>
        <dbReference type="Proteomes" id="UP000298030"/>
    </source>
</evidence>
<accession>A0A4Y7TIU4</accession>
<evidence type="ECO:0000259" key="3">
    <source>
        <dbReference type="Pfam" id="PF24883"/>
    </source>
</evidence>
<dbReference type="PANTHER" id="PTHR10039:SF17">
    <property type="entry name" value="FUNGAL STAND N-TERMINAL GOODBYE DOMAIN-CONTAINING PROTEIN-RELATED"/>
    <property type="match status" value="1"/>
</dbReference>
<proteinExistence type="predicted"/>
<dbReference type="AlphaFoldDB" id="A0A4Y7TIU4"/>
<dbReference type="EMBL" id="QPFP01000012">
    <property type="protein sequence ID" value="TEB33409.1"/>
    <property type="molecule type" value="Genomic_DNA"/>
</dbReference>
<dbReference type="Pfam" id="PF24883">
    <property type="entry name" value="NPHP3_N"/>
    <property type="match status" value="2"/>
</dbReference>
<protein>
    <recommendedName>
        <fullName evidence="3">Nephrocystin 3-like N-terminal domain-containing protein</fullName>
    </recommendedName>
</protein>
<keyword evidence="5" id="KW-1185">Reference proteome</keyword>
<evidence type="ECO:0000256" key="1">
    <source>
        <dbReference type="ARBA" id="ARBA00022737"/>
    </source>
</evidence>
<organism evidence="4 5">
    <name type="scientific">Coprinellus micaceus</name>
    <name type="common">Glistening ink-cap mushroom</name>
    <name type="synonym">Coprinus micaceus</name>
    <dbReference type="NCBI Taxonomy" id="71717"/>
    <lineage>
        <taxon>Eukaryota</taxon>
        <taxon>Fungi</taxon>
        <taxon>Dikarya</taxon>
        <taxon>Basidiomycota</taxon>
        <taxon>Agaricomycotina</taxon>
        <taxon>Agaricomycetes</taxon>
        <taxon>Agaricomycetidae</taxon>
        <taxon>Agaricales</taxon>
        <taxon>Agaricineae</taxon>
        <taxon>Psathyrellaceae</taxon>
        <taxon>Coprinellus</taxon>
    </lineage>
</organism>
<keyword evidence="1" id="KW-0677">Repeat</keyword>
<sequence>MADEEQVIQHGSSSGQNPPWDWPQGQYQAPPSHIEHASNVNLGVNYGTIYQNVYQSSPSIPRPLRPIPDASHTRNRRTSPPDSSCLPRTRQRALRRIRAWATDAEEDWAKVNDELQAEYADSLTLPKLLSPYPRGKHILWLCGPVGCGKSAISQAMAEELAGVGRLLGSFFFFRGSGERSTIAGLAVTLASQMADVIPETRQLVEVALRRSFGLHKASPEVQFQQLILQPLQAVFASAQGENDDIPEPGKRRRENVDSKQPFIFLLDGLDECDDREDIARLIDFILQYFERQPHMPLRFLIASRVEEHIRSRIEREEVHIEDLRDHPSRDDILRLVEHTFRNAAKSNRVIRSYGQEWPPRDDVTQLVSHAGDSFVFITALLRYILDLDGAQNDGLAPMERFKLALNMDPGLDGLYRRILQGGTVVDRFPDIVLTLALLYDKVSVHDLSLILNAPTFKIVNAFIPLQSVIHIPGDDRTREVAMFHTSLRDFILDESRSQDIFSLAEREAARTALAYSCLRSCVTSLGEAALRHADCHWYSRIYWQDHWDTLPRPTHPRQDSVLADLFGREVHKPPFQIAYAALSCIVHNPAKETTLIRMPTLMDIMSGPHTTLRPLLHCSLAAGDDMPTALDSLQAVFHKPLRLPAEDPAIQRCIVMHCMLSFLNPLSDESGLDKAYSMKYWLYHLSLAVEIDDDGDGSSLSEFLQQPYPLYHGSDTGIVQDTYPTFVIQMYDLCLYDAWKIQVERAVLAIDAKAGFGSL</sequence>
<dbReference type="InterPro" id="IPR056884">
    <property type="entry name" value="NPHP3-like_N"/>
</dbReference>
<dbReference type="PANTHER" id="PTHR10039">
    <property type="entry name" value="AMELOGENIN"/>
    <property type="match status" value="1"/>
</dbReference>
<dbReference type="InterPro" id="IPR027417">
    <property type="entry name" value="P-loop_NTPase"/>
</dbReference>
<dbReference type="SUPFAM" id="SSF52540">
    <property type="entry name" value="P-loop containing nucleoside triphosphate hydrolases"/>
    <property type="match status" value="1"/>
</dbReference>
<gene>
    <name evidence="4" type="ORF">FA13DRAFT_1789865</name>
</gene>
<evidence type="ECO:0000313" key="4">
    <source>
        <dbReference type="EMBL" id="TEB33409.1"/>
    </source>
</evidence>
<dbReference type="Proteomes" id="UP000298030">
    <property type="component" value="Unassembled WGS sequence"/>
</dbReference>
<feature type="domain" description="Nephrocystin 3-like N-terminal" evidence="3">
    <location>
        <begin position="257"/>
        <end position="304"/>
    </location>
</feature>
<feature type="region of interest" description="Disordered" evidence="2">
    <location>
        <begin position="1"/>
        <end position="32"/>
    </location>
</feature>